<organism evidence="1 2">
    <name type="scientific">Rhabdobacter roseus</name>
    <dbReference type="NCBI Taxonomy" id="1655419"/>
    <lineage>
        <taxon>Bacteria</taxon>
        <taxon>Pseudomonadati</taxon>
        <taxon>Bacteroidota</taxon>
        <taxon>Cytophagia</taxon>
        <taxon>Cytophagales</taxon>
        <taxon>Cytophagaceae</taxon>
        <taxon>Rhabdobacter</taxon>
    </lineage>
</organism>
<accession>A0A840TLB0</accession>
<dbReference type="AlphaFoldDB" id="A0A840TLB0"/>
<sequence>MTNTWLNTRLFFDYFLSVKGFGIGYKVNHHKNQADQVGVGHKKPLNKT</sequence>
<evidence type="ECO:0000313" key="1">
    <source>
        <dbReference type="EMBL" id="MBB5283725.1"/>
    </source>
</evidence>
<proteinExistence type="predicted"/>
<comment type="caution">
    <text evidence="1">The sequence shown here is derived from an EMBL/GenBank/DDBJ whole genome shotgun (WGS) entry which is preliminary data.</text>
</comment>
<gene>
    <name evidence="1" type="ORF">HNQ92_001851</name>
</gene>
<protein>
    <submittedName>
        <fullName evidence="1">Uncharacterized protein</fullName>
    </submittedName>
</protein>
<dbReference type="Proteomes" id="UP000557307">
    <property type="component" value="Unassembled WGS sequence"/>
</dbReference>
<keyword evidence="2" id="KW-1185">Reference proteome</keyword>
<dbReference type="EMBL" id="JACHGF010000002">
    <property type="protein sequence ID" value="MBB5283725.1"/>
    <property type="molecule type" value="Genomic_DNA"/>
</dbReference>
<evidence type="ECO:0000313" key="2">
    <source>
        <dbReference type="Proteomes" id="UP000557307"/>
    </source>
</evidence>
<reference evidence="1 2" key="1">
    <citation type="submission" date="2020-08" db="EMBL/GenBank/DDBJ databases">
        <title>Genomic Encyclopedia of Type Strains, Phase IV (KMG-IV): sequencing the most valuable type-strain genomes for metagenomic binning, comparative biology and taxonomic classification.</title>
        <authorList>
            <person name="Goeker M."/>
        </authorList>
    </citation>
    <scope>NUCLEOTIDE SEQUENCE [LARGE SCALE GENOMIC DNA]</scope>
    <source>
        <strain evidence="1 2">DSM 105074</strain>
    </source>
</reference>
<name>A0A840TLB0_9BACT</name>